<dbReference type="InterPro" id="IPR018977">
    <property type="entry name" value="NurA_domain"/>
</dbReference>
<organism evidence="2 3">
    <name type="scientific">Candidatus Chloroploca asiatica</name>
    <dbReference type="NCBI Taxonomy" id="1506545"/>
    <lineage>
        <taxon>Bacteria</taxon>
        <taxon>Bacillati</taxon>
        <taxon>Chloroflexota</taxon>
        <taxon>Chloroflexia</taxon>
        <taxon>Chloroflexales</taxon>
        <taxon>Chloroflexineae</taxon>
        <taxon>Oscillochloridaceae</taxon>
        <taxon>Candidatus Chloroploca</taxon>
    </lineage>
</organism>
<gene>
    <name evidence="2" type="ORF">A9Q02_06825</name>
</gene>
<dbReference type="AlphaFoldDB" id="A0A2H3KFD7"/>
<dbReference type="Proteomes" id="UP000220922">
    <property type="component" value="Unassembled WGS sequence"/>
</dbReference>
<feature type="domain" description="NurA" evidence="1">
    <location>
        <begin position="82"/>
        <end position="365"/>
    </location>
</feature>
<dbReference type="SMART" id="SM00933">
    <property type="entry name" value="NurA"/>
    <property type="match status" value="1"/>
</dbReference>
<reference evidence="2 3" key="1">
    <citation type="submission" date="2016-05" db="EMBL/GenBank/DDBJ databases">
        <authorList>
            <person name="Lavstsen T."/>
            <person name="Jespersen J.S."/>
        </authorList>
    </citation>
    <scope>NUCLEOTIDE SEQUENCE [LARGE SCALE GENOMIC DNA]</scope>
    <source>
        <strain evidence="2 3">B7-9</strain>
    </source>
</reference>
<name>A0A2H3KFD7_9CHLR</name>
<proteinExistence type="predicted"/>
<comment type="caution">
    <text evidence="2">The sequence shown here is derived from an EMBL/GenBank/DDBJ whole genome shotgun (WGS) entry which is preliminary data.</text>
</comment>
<protein>
    <recommendedName>
        <fullName evidence="1">NurA domain-containing protein</fullName>
    </recommendedName>
</protein>
<keyword evidence="3" id="KW-1185">Reference proteome</keyword>
<dbReference type="EMBL" id="LYXE01000200">
    <property type="protein sequence ID" value="PDV96405.1"/>
    <property type="molecule type" value="Genomic_DNA"/>
</dbReference>
<dbReference type="RefSeq" id="WP_097655440.1">
    <property type="nucleotide sequence ID" value="NZ_LYXE01000200.1"/>
</dbReference>
<dbReference type="Pfam" id="PF09376">
    <property type="entry name" value="NurA"/>
    <property type="match status" value="1"/>
</dbReference>
<evidence type="ECO:0000259" key="1">
    <source>
        <dbReference type="SMART" id="SM00933"/>
    </source>
</evidence>
<evidence type="ECO:0000313" key="3">
    <source>
        <dbReference type="Proteomes" id="UP000220922"/>
    </source>
</evidence>
<dbReference type="OrthoDB" id="9799918at2"/>
<evidence type="ECO:0000313" key="2">
    <source>
        <dbReference type="EMBL" id="PDV96405.1"/>
    </source>
</evidence>
<sequence>MGLDLSTLSKQIREMSQAAAGAAAATASRALALRAHYLEADGNEAHWAQAVDLSRPTAQWLLARPIEPIGTVRDLPPPPAAYALVATDGSQIDLDRHGSVSCYLLNIGQVFLRYGHQPTARLTSQPTLYYREEDLYLREGSRRVAIEGAYLSARRDVEEGVALAELADEYLTDDLPALALQDGTLIRWALAGAERFVQDFFLEPYLGYLEQLRRRSLPVASYISRPQSPEVMGMIRLMLCPDVDVAAGQGAVCAECSDIRAGREASCMVCQGLVDADILGAGLAEGQRGPIFCSMSRINLERYGPHLIHFFYLRVARELCRIEIPQWVAREPDLVNQVHTLVYDQAVRGDGYPVALARAHEQAIVRSADRRAFLRILEGSLYRAEAPASSSAKQASKQFPRS</sequence>
<accession>A0A2H3KFD7</accession>